<dbReference type="Proteomes" id="UP000287601">
    <property type="component" value="Chromosome"/>
</dbReference>
<dbReference type="InterPro" id="IPR024559">
    <property type="entry name" value="DUF3846"/>
</dbReference>
<name>A0A410PX07_9FIRM</name>
<dbReference type="KEGG" id="amij:EQM06_09715"/>
<dbReference type="EMBL" id="CP035281">
    <property type="protein sequence ID" value="QAT43469.1"/>
    <property type="molecule type" value="Genomic_DNA"/>
</dbReference>
<evidence type="ECO:0000313" key="3">
    <source>
        <dbReference type="Proteomes" id="UP000287601"/>
    </source>
</evidence>
<accession>A0A410PX07</accession>
<feature type="domain" description="DUF3846" evidence="1">
    <location>
        <begin position="1"/>
        <end position="88"/>
    </location>
</feature>
<protein>
    <submittedName>
        <fullName evidence="2">DUF3846 domain-containing protein</fullName>
    </submittedName>
</protein>
<evidence type="ECO:0000259" key="1">
    <source>
        <dbReference type="Pfam" id="PF12957"/>
    </source>
</evidence>
<dbReference type="RefSeq" id="WP_128746249.1">
    <property type="nucleotide sequence ID" value="NZ_CP035281.1"/>
</dbReference>
<evidence type="ECO:0000313" key="2">
    <source>
        <dbReference type="EMBL" id="QAT43469.1"/>
    </source>
</evidence>
<gene>
    <name evidence="2" type="ORF">EQM06_09715</name>
</gene>
<sequence length="124" mass="13343">MKALRKRPGEAAEEIQIDNTLEALQKEVGGYIESVTIATDLVILCDEEGRLKGKAHNCNLLGVDFVGSIIVAGVNGDEFSDVPKGILELLFRKEKAPTEAATSDVSAFTNNQVKSTSDFGNCQE</sequence>
<reference evidence="2 3" key="1">
    <citation type="submission" date="2019-01" db="EMBL/GenBank/DDBJ databases">
        <title>Draft genomes of a novel of Aminipila strains.</title>
        <authorList>
            <person name="Ma S."/>
        </authorList>
    </citation>
    <scope>NUCLEOTIDE SEQUENCE [LARGE SCALE GENOMIC DNA]</scope>
    <source>
        <strain evidence="3">JN-39</strain>
    </source>
</reference>
<keyword evidence="3" id="KW-1185">Reference proteome</keyword>
<organism evidence="2 3">
    <name type="scientific">Aminipila luticellarii</name>
    <dbReference type="NCBI Taxonomy" id="2507160"/>
    <lineage>
        <taxon>Bacteria</taxon>
        <taxon>Bacillati</taxon>
        <taxon>Bacillota</taxon>
        <taxon>Clostridia</taxon>
        <taxon>Peptostreptococcales</taxon>
        <taxon>Anaerovoracaceae</taxon>
        <taxon>Aminipila</taxon>
    </lineage>
</organism>
<dbReference type="Pfam" id="PF12957">
    <property type="entry name" value="DUF3846"/>
    <property type="match status" value="1"/>
</dbReference>
<dbReference type="AlphaFoldDB" id="A0A410PX07"/>
<proteinExistence type="predicted"/>
<dbReference type="OrthoDB" id="9813511at2"/>